<dbReference type="PROSITE" id="PS51450">
    <property type="entry name" value="LRR"/>
    <property type="match status" value="1"/>
</dbReference>
<evidence type="ECO:0000256" key="2">
    <source>
        <dbReference type="ARBA" id="ARBA00022448"/>
    </source>
</evidence>
<dbReference type="InterPro" id="IPR006553">
    <property type="entry name" value="Leu-rich_rpt_Cys-con_subtyp"/>
</dbReference>
<evidence type="ECO:0000313" key="9">
    <source>
        <dbReference type="EMBL" id="KAK1734026.1"/>
    </source>
</evidence>
<dbReference type="PANTHER" id="PTHR33281:SF19">
    <property type="entry name" value="VOLTAGE-DEPENDENT ANION CHANNEL-FORMING PROTEIN YNEE"/>
    <property type="match status" value="1"/>
</dbReference>
<evidence type="ECO:0000313" key="10">
    <source>
        <dbReference type="Proteomes" id="UP001224775"/>
    </source>
</evidence>
<feature type="compositionally biased region" description="Basic and acidic residues" evidence="8">
    <location>
        <begin position="633"/>
        <end position="660"/>
    </location>
</feature>
<keyword evidence="2" id="KW-0813">Transport</keyword>
<evidence type="ECO:0000256" key="8">
    <source>
        <dbReference type="SAM" id="MobiDB-lite"/>
    </source>
</evidence>
<dbReference type="GO" id="GO:0005886">
    <property type="term" value="C:plasma membrane"/>
    <property type="evidence" value="ECO:0007669"/>
    <property type="project" value="UniProtKB-SubCell"/>
</dbReference>
<feature type="region of interest" description="Disordered" evidence="8">
    <location>
        <begin position="839"/>
        <end position="886"/>
    </location>
</feature>
<feature type="compositionally biased region" description="Basic and acidic residues" evidence="8">
    <location>
        <begin position="698"/>
        <end position="714"/>
    </location>
</feature>
<evidence type="ECO:0000256" key="3">
    <source>
        <dbReference type="ARBA" id="ARBA00022475"/>
    </source>
</evidence>
<evidence type="ECO:0000256" key="1">
    <source>
        <dbReference type="ARBA" id="ARBA00004651"/>
    </source>
</evidence>
<evidence type="ECO:0000256" key="6">
    <source>
        <dbReference type="ARBA" id="ARBA00023065"/>
    </source>
</evidence>
<dbReference type="EMBL" id="JATAAI010000042">
    <property type="protein sequence ID" value="KAK1734026.1"/>
    <property type="molecule type" value="Genomic_DNA"/>
</dbReference>
<feature type="compositionally biased region" description="Basic and acidic residues" evidence="8">
    <location>
        <begin position="873"/>
        <end position="886"/>
    </location>
</feature>
<evidence type="ECO:0000256" key="4">
    <source>
        <dbReference type="ARBA" id="ARBA00022692"/>
    </source>
</evidence>
<accession>A0AAD8XVC7</accession>
<dbReference type="Pfam" id="PF13516">
    <property type="entry name" value="LRR_6"/>
    <property type="match status" value="2"/>
</dbReference>
<dbReference type="SMART" id="SM00367">
    <property type="entry name" value="LRR_CC"/>
    <property type="match status" value="3"/>
</dbReference>
<dbReference type="InterPro" id="IPR044669">
    <property type="entry name" value="YneE/VCCN1/2-like"/>
</dbReference>
<dbReference type="SUPFAM" id="SSF52047">
    <property type="entry name" value="RNI-like"/>
    <property type="match status" value="2"/>
</dbReference>
<proteinExistence type="predicted"/>
<organism evidence="9 10">
    <name type="scientific">Skeletonema marinoi</name>
    <dbReference type="NCBI Taxonomy" id="267567"/>
    <lineage>
        <taxon>Eukaryota</taxon>
        <taxon>Sar</taxon>
        <taxon>Stramenopiles</taxon>
        <taxon>Ochrophyta</taxon>
        <taxon>Bacillariophyta</taxon>
        <taxon>Coscinodiscophyceae</taxon>
        <taxon>Thalassiosirophycidae</taxon>
        <taxon>Thalassiosirales</taxon>
        <taxon>Skeletonemataceae</taxon>
        <taxon>Skeletonema</taxon>
        <taxon>Skeletonema marinoi-dohrnii complex</taxon>
    </lineage>
</organism>
<gene>
    <name evidence="9" type="ORF">QTG54_015284</name>
</gene>
<keyword evidence="4" id="KW-0812">Transmembrane</keyword>
<dbReference type="SMART" id="SM00368">
    <property type="entry name" value="LRR_RI"/>
    <property type="match status" value="4"/>
</dbReference>
<sequence>MLSRAISLQQPEKGRQSCYYDKRAQDLQLSEITSCSENATVIRKLRTNDLKEKQLIIKDDDRFELNDYISINQDDDLGWLGYFIGKSETLQKLTLCCWPDEKERVGAAAFAEGIYRNQSIQRLEFYSSAAFQNVISCRNNSNLTDLSLCCNIGGEVAQSLALALGGMSLKLFHLERNSLDSDSFDTIIKALISQKQLERLHVMFNAIDRRGCETLSDLLVSWRPQNLRELVLGHNHINDEGLRCLIPGISECCNLRWLGLTGNEFVTSAGLRSLFEEAVICNLNGLSLGHILNITEGLDHLVWGLPNFQALQYLELEDADIDDTELQTLSTGIATYLSSDLRELDLSDNPLITAGGLRSLSTLLQSESCCLEVLRLHNMDITDEKASALADALVGNTSLEKLVINEPTSSGWSAFSRLLCDTSSISNTHCSNHTLTQIHCYGYGEEVPSSVERYLEMNKYQEHVATTKILMHHPVFNMETFFQWKLKFLPVLLAWFHEAMSVLILEELTDGEGYRLPFGYLVGEFLSECDTSKLESVDHVSQACDVLLTRKLSSVYQFVRAMPLLVVDGYCNDDVDTSSSSSDGDSITQDVVAKEEEEVDDDDYASSMLFPVRSDIDNGDDGNNSTSGGDGSLKSDSDGRNGDEEDCILVKKADKVEKQSSDLSGEDSPSEFYTICADDSSNASSKGDDDTVDSGSTSDDKGSRPTHSLLKEGEDVPDDSATTPSNAGGRSITRYLRRKLSRTDRNDIETEMTQEERRQKWTQWMTSGRKSSPGSSGSFSLDESLLNIDKGEDYVVVAVPAEAVGDNDVGVKLSSFPGGKLFQKTVANMQRELEIRNVTKVSSGSSDESKQEQQQQQDRAAKDKQRKKKERKDKKNKEKAEAADLEKQMKLRQQQINLEQRIREKGRVTANDWKHNMGNLFASTILRDVRNPVLCVFTWATTWSALYKILTKVASGSISCKSDAVVAAANYFVRHASLPSLPHTMMVSAMSLLLVFRTNSAYQRFVEGRKIWNDIVDTSRDFSRYIKLYEFAIGTSKVRRINALLASFPYLLRHRIRPSLISMRRVNDPEYERDPENSLLLYPDASLRDTDPDVAALAYDGEDSAVPRMKRELCWVDKRALPWKLLPGSSLELCARAQNRPLWVCDRMAKELSMVDDVLPRWTNRERLALIGCVDKLSRSIGACERIHQTVVPLNYARHALRSLTVWLWTLPFVMAKDLGLLTGPVVAVLSWILFGVYEIGSRIEDPFQGTLRLSIYCDAIRRDVLTDSIARDTAFELEEESKVSVSEEGEDDAIFELDSESEEYGGDDVPVKKKKNDSFLERLGL</sequence>
<protein>
    <submittedName>
        <fullName evidence="9">Bestrophin family protein</fullName>
    </submittedName>
</protein>
<dbReference type="Proteomes" id="UP001224775">
    <property type="component" value="Unassembled WGS sequence"/>
</dbReference>
<feature type="compositionally biased region" description="Basic and acidic residues" evidence="8">
    <location>
        <begin position="741"/>
        <end position="759"/>
    </location>
</feature>
<feature type="compositionally biased region" description="Low complexity" evidence="8">
    <location>
        <begin position="767"/>
        <end position="782"/>
    </location>
</feature>
<keyword evidence="6" id="KW-0406">Ion transport</keyword>
<dbReference type="Gene3D" id="3.80.10.10">
    <property type="entry name" value="Ribonuclease Inhibitor"/>
    <property type="match status" value="2"/>
</dbReference>
<reference evidence="9" key="1">
    <citation type="submission" date="2023-06" db="EMBL/GenBank/DDBJ databases">
        <title>Survivors Of The Sea: Transcriptome response of Skeletonema marinoi to long-term dormancy.</title>
        <authorList>
            <person name="Pinder M.I.M."/>
            <person name="Kourtchenko O."/>
            <person name="Robertson E.K."/>
            <person name="Larsson T."/>
            <person name="Maumus F."/>
            <person name="Osuna-Cruz C.M."/>
            <person name="Vancaester E."/>
            <person name="Stenow R."/>
            <person name="Vandepoele K."/>
            <person name="Ploug H."/>
            <person name="Bruchert V."/>
            <person name="Godhe A."/>
            <person name="Topel M."/>
        </authorList>
    </citation>
    <scope>NUCLEOTIDE SEQUENCE</scope>
    <source>
        <strain evidence="9">R05AC</strain>
    </source>
</reference>
<dbReference type="PANTHER" id="PTHR33281">
    <property type="entry name" value="UPF0187 PROTEIN YNEE"/>
    <property type="match status" value="1"/>
</dbReference>
<dbReference type="Pfam" id="PF25539">
    <property type="entry name" value="Bestrophin_2"/>
    <property type="match status" value="1"/>
</dbReference>
<keyword evidence="3" id="KW-1003">Cell membrane</keyword>
<name>A0AAD8XVC7_9STRA</name>
<dbReference type="GO" id="GO:0005254">
    <property type="term" value="F:chloride channel activity"/>
    <property type="evidence" value="ECO:0007669"/>
    <property type="project" value="InterPro"/>
</dbReference>
<dbReference type="InterPro" id="IPR001611">
    <property type="entry name" value="Leu-rich_rpt"/>
</dbReference>
<evidence type="ECO:0000256" key="7">
    <source>
        <dbReference type="ARBA" id="ARBA00023136"/>
    </source>
</evidence>
<feature type="region of interest" description="Disordered" evidence="8">
    <location>
        <begin position="612"/>
        <end position="782"/>
    </location>
</feature>
<evidence type="ECO:0000256" key="5">
    <source>
        <dbReference type="ARBA" id="ARBA00022989"/>
    </source>
</evidence>
<keyword evidence="5" id="KW-1133">Transmembrane helix</keyword>
<keyword evidence="7" id="KW-0472">Membrane</keyword>
<comment type="subcellular location">
    <subcellularLocation>
        <location evidence="1">Cell membrane</location>
        <topology evidence="1">Multi-pass membrane protein</topology>
    </subcellularLocation>
</comment>
<dbReference type="InterPro" id="IPR032675">
    <property type="entry name" value="LRR_dom_sf"/>
</dbReference>
<keyword evidence="10" id="KW-1185">Reference proteome</keyword>
<comment type="caution">
    <text evidence="9">The sequence shown here is derived from an EMBL/GenBank/DDBJ whole genome shotgun (WGS) entry which is preliminary data.</text>
</comment>